<dbReference type="PROSITE" id="PS50830">
    <property type="entry name" value="TNASE_3"/>
    <property type="match status" value="1"/>
</dbReference>
<organism evidence="4 5">
    <name type="scientific">Azotobacter chroococcum</name>
    <dbReference type="NCBI Taxonomy" id="353"/>
    <lineage>
        <taxon>Bacteria</taxon>
        <taxon>Pseudomonadati</taxon>
        <taxon>Pseudomonadota</taxon>
        <taxon>Gammaproteobacteria</taxon>
        <taxon>Pseudomonadales</taxon>
        <taxon>Pseudomonadaceae</taxon>
        <taxon>Azotobacter</taxon>
    </lineage>
</organism>
<evidence type="ECO:0000256" key="2">
    <source>
        <dbReference type="SAM" id="SignalP"/>
    </source>
</evidence>
<evidence type="ECO:0000259" key="3">
    <source>
        <dbReference type="PROSITE" id="PS50830"/>
    </source>
</evidence>
<gene>
    <name evidence="4" type="ORF">EV691_11581</name>
</gene>
<evidence type="ECO:0000313" key="5">
    <source>
        <dbReference type="Proteomes" id="UP000295169"/>
    </source>
</evidence>
<sequence length="206" mass="22705">MIHRTPFAHQAALKGSLLSVLLLLGSNTAMAEEITGQVVEVLDGDTLSLLTSDDWQIHVRLANIDAPNPSQPYSDKARQTLSALALGKRATLKVQARDMAGRSVAQVLIEGKDINREMVRRGAAWVAHDHAAPPVHLLPDETAAKRERRGLWSQPKQDIVAPWVWSNTKQQGQQTMVSSCAGHSGTPDCPVRRLNWVPQDEQQPRH</sequence>
<dbReference type="RefSeq" id="WP_242672484.1">
    <property type="nucleotide sequence ID" value="NZ_JBHLST010000015.1"/>
</dbReference>
<proteinExistence type="predicted"/>
<dbReference type="PANTHER" id="PTHR12302:SF26">
    <property type="entry name" value="BLR1266 PROTEIN"/>
    <property type="match status" value="1"/>
</dbReference>
<accession>A0A4R1PLT6</accession>
<feature type="signal peptide" evidence="2">
    <location>
        <begin position="1"/>
        <end position="31"/>
    </location>
</feature>
<dbReference type="Pfam" id="PF00565">
    <property type="entry name" value="SNase"/>
    <property type="match status" value="1"/>
</dbReference>
<dbReference type="InterPro" id="IPR035437">
    <property type="entry name" value="SNase_OB-fold_sf"/>
</dbReference>
<comment type="caution">
    <text evidence="4">The sequence shown here is derived from an EMBL/GenBank/DDBJ whole genome shotgun (WGS) entry which is preliminary data.</text>
</comment>
<keyword evidence="2" id="KW-0732">Signal</keyword>
<feature type="chain" id="PRO_5020791074" evidence="2">
    <location>
        <begin position="32"/>
        <end position="206"/>
    </location>
</feature>
<dbReference type="InterPro" id="IPR016071">
    <property type="entry name" value="Staphylococal_nuclease_OB-fold"/>
</dbReference>
<evidence type="ECO:0000313" key="4">
    <source>
        <dbReference type="EMBL" id="TCL29715.1"/>
    </source>
</evidence>
<dbReference type="Gene3D" id="2.40.50.90">
    <property type="match status" value="1"/>
</dbReference>
<dbReference type="SUPFAM" id="SSF50199">
    <property type="entry name" value="Staphylococcal nuclease"/>
    <property type="match status" value="1"/>
</dbReference>
<feature type="region of interest" description="Disordered" evidence="1">
    <location>
        <begin position="174"/>
        <end position="206"/>
    </location>
</feature>
<dbReference type="Proteomes" id="UP000295169">
    <property type="component" value="Unassembled WGS sequence"/>
</dbReference>
<name>A0A4R1PLT6_9GAMM</name>
<dbReference type="SMART" id="SM00318">
    <property type="entry name" value="SNc"/>
    <property type="match status" value="1"/>
</dbReference>
<protein>
    <submittedName>
        <fullName evidence="4">Micrococcal nuclease</fullName>
    </submittedName>
</protein>
<evidence type="ECO:0000256" key="1">
    <source>
        <dbReference type="SAM" id="MobiDB-lite"/>
    </source>
</evidence>
<dbReference type="PANTHER" id="PTHR12302">
    <property type="entry name" value="EBNA2 BINDING PROTEIN P100"/>
    <property type="match status" value="1"/>
</dbReference>
<dbReference type="EMBL" id="SMMU01000015">
    <property type="protein sequence ID" value="TCL29715.1"/>
    <property type="molecule type" value="Genomic_DNA"/>
</dbReference>
<feature type="domain" description="TNase-like" evidence="3">
    <location>
        <begin position="32"/>
        <end position="154"/>
    </location>
</feature>
<reference evidence="4 5" key="1">
    <citation type="submission" date="2019-03" db="EMBL/GenBank/DDBJ databases">
        <title>Genomic Encyclopedia of Type Strains, Phase IV (KMG-IV): sequencing the most valuable type-strain genomes for metagenomic binning, comparative biology and taxonomic classification.</title>
        <authorList>
            <person name="Goeker M."/>
        </authorList>
    </citation>
    <scope>NUCLEOTIDE SEQUENCE [LARGE SCALE GENOMIC DNA]</scope>
    <source>
        <strain evidence="4 5">DSM 2286</strain>
    </source>
</reference>
<dbReference type="AlphaFoldDB" id="A0A4R1PLT6"/>